<proteinExistence type="predicted"/>
<comment type="caution">
    <text evidence="2">The sequence shown here is derived from an EMBL/GenBank/DDBJ whole genome shotgun (WGS) entry which is preliminary data.</text>
</comment>
<dbReference type="RefSeq" id="WP_268810681.1">
    <property type="nucleotide sequence ID" value="NZ_LQYG01000042.1"/>
</dbReference>
<feature type="region of interest" description="Disordered" evidence="1">
    <location>
        <begin position="1"/>
        <end position="41"/>
    </location>
</feature>
<gene>
    <name evidence="2" type="ORF">B4098_0478</name>
</gene>
<name>A0A150K0S6_HEYCO</name>
<accession>A0A150K0S6</accession>
<organism evidence="2 3">
    <name type="scientific">Heyndrickxia coagulans</name>
    <name type="common">Weizmannia coagulans</name>
    <dbReference type="NCBI Taxonomy" id="1398"/>
    <lineage>
        <taxon>Bacteria</taxon>
        <taxon>Bacillati</taxon>
        <taxon>Bacillota</taxon>
        <taxon>Bacilli</taxon>
        <taxon>Bacillales</taxon>
        <taxon>Bacillaceae</taxon>
        <taxon>Heyndrickxia</taxon>
    </lineage>
</organism>
<dbReference type="AlphaFoldDB" id="A0A150K0S6"/>
<reference evidence="2 3" key="1">
    <citation type="submission" date="2016-01" db="EMBL/GenBank/DDBJ databases">
        <title>Genome Sequences of Twelve Sporeforming Bacillus Species Isolated from Foods.</title>
        <authorList>
            <person name="Berendsen E.M."/>
            <person name="Wells-Bennik M.H."/>
            <person name="Krawcyk A.O."/>
            <person name="De Jong A."/>
            <person name="Holsappel S."/>
            <person name="Eijlander R.T."/>
            <person name="Kuipers O.P."/>
        </authorList>
    </citation>
    <scope>NUCLEOTIDE SEQUENCE [LARGE SCALE GENOMIC DNA]</scope>
    <source>
        <strain evidence="2 3">B4098</strain>
    </source>
</reference>
<evidence type="ECO:0000313" key="2">
    <source>
        <dbReference type="EMBL" id="KYC63072.1"/>
    </source>
</evidence>
<evidence type="ECO:0000313" key="3">
    <source>
        <dbReference type="Proteomes" id="UP000075288"/>
    </source>
</evidence>
<sequence>MANEQNASKKTLPAQHQNRQPGIETEMNPQPEILHPTTQAM</sequence>
<protein>
    <submittedName>
        <fullName evidence="2">Uncharacterized protein</fullName>
    </submittedName>
</protein>
<evidence type="ECO:0000256" key="1">
    <source>
        <dbReference type="SAM" id="MobiDB-lite"/>
    </source>
</evidence>
<dbReference type="EMBL" id="LQYG01000042">
    <property type="protein sequence ID" value="KYC63072.1"/>
    <property type="molecule type" value="Genomic_DNA"/>
</dbReference>
<dbReference type="Proteomes" id="UP000075288">
    <property type="component" value="Unassembled WGS sequence"/>
</dbReference>
<feature type="compositionally biased region" description="Polar residues" evidence="1">
    <location>
        <begin position="1"/>
        <end position="20"/>
    </location>
</feature>